<protein>
    <submittedName>
        <fullName evidence="1">Uncharacterized protein</fullName>
    </submittedName>
</protein>
<dbReference type="AlphaFoldDB" id="A0A120CU13"/>
<evidence type="ECO:0000313" key="2">
    <source>
        <dbReference type="Proteomes" id="UP000059074"/>
    </source>
</evidence>
<organism evidence="1 2">
    <name type="scientific">Hyphomicrobium sulfonivorans</name>
    <dbReference type="NCBI Taxonomy" id="121290"/>
    <lineage>
        <taxon>Bacteria</taxon>
        <taxon>Pseudomonadati</taxon>
        <taxon>Pseudomonadota</taxon>
        <taxon>Alphaproteobacteria</taxon>
        <taxon>Hyphomicrobiales</taxon>
        <taxon>Hyphomicrobiaceae</taxon>
        <taxon>Hyphomicrobium</taxon>
    </lineage>
</organism>
<keyword evidence="2" id="KW-1185">Reference proteome</keyword>
<gene>
    <name evidence="1" type="ORF">APY04_2772</name>
</gene>
<dbReference type="EMBL" id="LMTR01000078">
    <property type="protein sequence ID" value="KWT65534.1"/>
    <property type="molecule type" value="Genomic_DNA"/>
</dbReference>
<sequence length="39" mass="4660">MRRAAPQFSCVFQKDKIRFRFVSRSESQLNQPKITTETK</sequence>
<proteinExistence type="predicted"/>
<accession>A0A120CU13</accession>
<dbReference type="PATRIC" id="fig|121290.4.peg.61"/>
<name>A0A120CU13_HYPSL</name>
<reference evidence="1 2" key="1">
    <citation type="submission" date="2015-10" db="EMBL/GenBank/DDBJ databases">
        <title>Transcriptomic analysis of a linuron degrading triple-species bacterial consortium.</title>
        <authorList>
            <person name="Albers P."/>
        </authorList>
    </citation>
    <scope>NUCLEOTIDE SEQUENCE [LARGE SCALE GENOMIC DNA]</scope>
    <source>
        <strain evidence="1 2">WDL6</strain>
    </source>
</reference>
<dbReference type="Proteomes" id="UP000059074">
    <property type="component" value="Unassembled WGS sequence"/>
</dbReference>
<evidence type="ECO:0000313" key="1">
    <source>
        <dbReference type="EMBL" id="KWT65534.1"/>
    </source>
</evidence>
<comment type="caution">
    <text evidence="1">The sequence shown here is derived from an EMBL/GenBank/DDBJ whole genome shotgun (WGS) entry which is preliminary data.</text>
</comment>
<dbReference type="STRING" id="121290.APY04_2772"/>